<name>A0A2W1LMN0_9BACL</name>
<reference evidence="2 3" key="1">
    <citation type="submission" date="2018-06" db="EMBL/GenBank/DDBJ databases">
        <title>Paenibacillus imtechensis sp. nov.</title>
        <authorList>
            <person name="Pinnaka A.K."/>
            <person name="Singh H."/>
            <person name="Kaur M."/>
        </authorList>
    </citation>
    <scope>NUCLEOTIDE SEQUENCE [LARGE SCALE GENOMIC DNA]</scope>
    <source>
        <strain evidence="2 3">SMB1</strain>
    </source>
</reference>
<keyword evidence="1" id="KW-1133">Transmembrane helix</keyword>
<keyword evidence="3" id="KW-1185">Reference proteome</keyword>
<protein>
    <submittedName>
        <fullName evidence="2">Uncharacterized protein</fullName>
    </submittedName>
</protein>
<evidence type="ECO:0000313" key="2">
    <source>
        <dbReference type="EMBL" id="PZD93051.1"/>
    </source>
</evidence>
<feature type="transmembrane region" description="Helical" evidence="1">
    <location>
        <begin position="6"/>
        <end position="25"/>
    </location>
</feature>
<keyword evidence="1" id="KW-0472">Membrane</keyword>
<dbReference type="EMBL" id="QKRB01000060">
    <property type="protein sequence ID" value="PZD93051.1"/>
    <property type="molecule type" value="Genomic_DNA"/>
</dbReference>
<evidence type="ECO:0000256" key="1">
    <source>
        <dbReference type="SAM" id="Phobius"/>
    </source>
</evidence>
<evidence type="ECO:0000313" key="3">
    <source>
        <dbReference type="Proteomes" id="UP000249522"/>
    </source>
</evidence>
<comment type="caution">
    <text evidence="2">The sequence shown here is derived from an EMBL/GenBank/DDBJ whole genome shotgun (WGS) entry which is preliminary data.</text>
</comment>
<dbReference type="Proteomes" id="UP000249522">
    <property type="component" value="Unassembled WGS sequence"/>
</dbReference>
<organism evidence="2 3">
    <name type="scientific">Paenibacillus sambharensis</name>
    <dbReference type="NCBI Taxonomy" id="1803190"/>
    <lineage>
        <taxon>Bacteria</taxon>
        <taxon>Bacillati</taxon>
        <taxon>Bacillota</taxon>
        <taxon>Bacilli</taxon>
        <taxon>Bacillales</taxon>
        <taxon>Paenibacillaceae</taxon>
        <taxon>Paenibacillus</taxon>
    </lineage>
</organism>
<gene>
    <name evidence="2" type="ORF">DNH61_25040</name>
</gene>
<keyword evidence="1" id="KW-0812">Transmembrane</keyword>
<proteinExistence type="predicted"/>
<accession>A0A2W1LMN0</accession>
<sequence>MHTATSFPIIIFVLMQCTAVLHGWYGRVEAAAPKKGKVGRRTSGSRTVCPIEPIALKERAAAVNLSTD</sequence>
<dbReference type="AlphaFoldDB" id="A0A2W1LMN0"/>